<keyword evidence="2" id="KW-1185">Reference proteome</keyword>
<evidence type="ECO:0000313" key="1">
    <source>
        <dbReference type="EMBL" id="SDK00817.1"/>
    </source>
</evidence>
<dbReference type="PANTHER" id="PTHR10668">
    <property type="entry name" value="PHYTOENE DEHYDROGENASE"/>
    <property type="match status" value="1"/>
</dbReference>
<dbReference type="EMBL" id="FNFU01000002">
    <property type="protein sequence ID" value="SDK00817.1"/>
    <property type="molecule type" value="Genomic_DNA"/>
</dbReference>
<accession>A0A1G8YDT2</accession>
<dbReference type="STRING" id="386301.SAMN05216282_102111"/>
<organism evidence="1 2">
    <name type="scientific">Cryobacterium psychrotolerans</name>
    <dbReference type="NCBI Taxonomy" id="386301"/>
    <lineage>
        <taxon>Bacteria</taxon>
        <taxon>Bacillati</taxon>
        <taxon>Actinomycetota</taxon>
        <taxon>Actinomycetes</taxon>
        <taxon>Micrococcales</taxon>
        <taxon>Microbacteriaceae</taxon>
        <taxon>Cryobacterium</taxon>
    </lineage>
</organism>
<gene>
    <name evidence="1" type="ORF">SAMN05216282_102111</name>
</gene>
<protein>
    <submittedName>
        <fullName evidence="1">Phytoene dehydrogenase-related protein</fullName>
    </submittedName>
</protein>
<dbReference type="PANTHER" id="PTHR10668:SF105">
    <property type="entry name" value="DEHYDROGENASE-RELATED"/>
    <property type="match status" value="1"/>
</dbReference>
<dbReference type="RefSeq" id="WP_092321448.1">
    <property type="nucleotide sequence ID" value="NZ_FNFU01000002.1"/>
</dbReference>
<dbReference type="Gene3D" id="3.50.50.60">
    <property type="entry name" value="FAD/NAD(P)-binding domain"/>
    <property type="match status" value="2"/>
</dbReference>
<sequence length="480" mass="50210">MLDVNIVGSGPNGLAAAVVFARAGLSVRVTERAETAGGGLRTEQLTLPGYRHDSCSAVHPAALASPFFRAFELTARVPFVVPDVSYAHPLGGGRAAIAYRDLDRTAEGLGRGGQAWARLFQPLVTRLEGIVSFTGNQLLRWPDDPLAVLRYGADVLELGTALGRARLRGADAAALFAGVAAHVAGRQPSLAAAGAGLLLAAHAHAGGWGYPLEGSQAIADALVDDLTAHGGSLLLGTEVHSIGELEPARVTMLDTSPAFLASFASRSLPVRYRRALEGYRYGSGVAKVDFALSGPVPWANPEVALAPTVHLGGSRAEVAAAEREVSRGRVGEHPFVLVTQPSVLDDSRAPAGHHVLWAYTHVPRGSNTDMTDAVVRRIEGVAPGFRDTILASASLTAQGMAEHDPNFVGGDILGGEVTVRQLVRRPVVSRRPWQTPVPGLYLCSASTPPGPAVHGMNGWYAATLALRDEFGITVPPSLAP</sequence>
<dbReference type="InterPro" id="IPR036188">
    <property type="entry name" value="FAD/NAD-bd_sf"/>
</dbReference>
<dbReference type="OrthoDB" id="833207at2"/>
<dbReference type="AlphaFoldDB" id="A0A1G8YDT2"/>
<dbReference type="Proteomes" id="UP000198701">
    <property type="component" value="Unassembled WGS sequence"/>
</dbReference>
<reference evidence="1 2" key="1">
    <citation type="submission" date="2016-10" db="EMBL/GenBank/DDBJ databases">
        <authorList>
            <person name="de Groot N.N."/>
        </authorList>
    </citation>
    <scope>NUCLEOTIDE SEQUENCE [LARGE SCALE GENOMIC DNA]</scope>
    <source>
        <strain evidence="1 2">CGMCC 1.5382</strain>
    </source>
</reference>
<dbReference type="SUPFAM" id="SSF51905">
    <property type="entry name" value="FAD/NAD(P)-binding domain"/>
    <property type="match status" value="1"/>
</dbReference>
<evidence type="ECO:0000313" key="2">
    <source>
        <dbReference type="Proteomes" id="UP000198701"/>
    </source>
</evidence>
<name>A0A1G8YDT2_9MICO</name>
<dbReference type="Pfam" id="PF13450">
    <property type="entry name" value="NAD_binding_8"/>
    <property type="match status" value="1"/>
</dbReference>
<proteinExistence type="predicted"/>